<dbReference type="SMART" id="SM00321">
    <property type="entry name" value="WSC"/>
    <property type="match status" value="3"/>
</dbReference>
<dbReference type="OrthoDB" id="74764at2759"/>
<name>A0A5M6C6P4_9TREE</name>
<dbReference type="GeneID" id="43587786"/>
<dbReference type="PANTHER" id="PTHR43662">
    <property type="match status" value="1"/>
</dbReference>
<dbReference type="AlphaFoldDB" id="A0A5M6C6P4"/>
<dbReference type="Pfam" id="PF01822">
    <property type="entry name" value="WSC"/>
    <property type="match status" value="3"/>
</dbReference>
<dbReference type="InterPro" id="IPR018535">
    <property type="entry name" value="DUF1996"/>
</dbReference>
<evidence type="ECO:0000313" key="1">
    <source>
        <dbReference type="EMBL" id="WWD22710.1"/>
    </source>
</evidence>
<dbReference type="PROSITE" id="PS51212">
    <property type="entry name" value="WSC"/>
    <property type="match status" value="3"/>
</dbReference>
<gene>
    <name evidence="1" type="ORF">CI109_107203</name>
</gene>
<reference evidence="1" key="2">
    <citation type="submission" date="2024-01" db="EMBL/GenBank/DDBJ databases">
        <title>Comparative genomics of Cryptococcus and Kwoniella reveals pathogenesis evolution and contrasting modes of karyotype evolution via chromosome fusion or intercentromeric recombination.</title>
        <authorList>
            <person name="Coelho M.A."/>
            <person name="David-Palma M."/>
            <person name="Shea T."/>
            <person name="Bowers K."/>
            <person name="McGinley-Smith S."/>
            <person name="Mohammad A.W."/>
            <person name="Gnirke A."/>
            <person name="Yurkov A.M."/>
            <person name="Nowrousian M."/>
            <person name="Sun S."/>
            <person name="Cuomo C.A."/>
            <person name="Heitman J."/>
        </authorList>
    </citation>
    <scope>NUCLEOTIDE SEQUENCE</scope>
    <source>
        <strain evidence="1">CBS 12478</strain>
    </source>
</reference>
<protein>
    <submittedName>
        <fullName evidence="1">Uncharacterized protein</fullName>
    </submittedName>
</protein>
<proteinExistence type="predicted"/>
<evidence type="ECO:0000313" key="2">
    <source>
        <dbReference type="Proteomes" id="UP000322225"/>
    </source>
</evidence>
<dbReference type="EMBL" id="CP144064">
    <property type="protein sequence ID" value="WWD22710.1"/>
    <property type="molecule type" value="Genomic_DNA"/>
</dbReference>
<dbReference type="Proteomes" id="UP000322225">
    <property type="component" value="Chromosome 14"/>
</dbReference>
<dbReference type="Pfam" id="PF09362">
    <property type="entry name" value="DUF1996"/>
    <property type="match status" value="1"/>
</dbReference>
<dbReference type="PANTHER" id="PTHR43662:SF3">
    <property type="entry name" value="DOMAIN PROTEIN, PUTATIVE (AFU_ORTHOLOGUE AFUA_6G11970)-RELATED"/>
    <property type="match status" value="1"/>
</dbReference>
<keyword evidence="2" id="KW-1185">Reference proteome</keyword>
<sequence length="859" mass="88748">MQFQTLFTLLPALAALPAINAYFILSHPILETTRLDPIVNPGEIGGHVHSIVGGNNFDKEMTYESALESTCTTAPITVDKSNYWTPQMYYYNPKDASYQAIPVSYVNTYYLPRYSPGETTVRAFPDGLRMLSGDPNRRTYNGDAESNAVTYVCLDYSGSHSGDPAWAERNSFFEHNCPQGMRAQVNFPSCWDGVNLDSDDHQSHMAWPSGGVDGGSCPKTHPVRLVSLFYEFIYNVQNFPFNDLSEPTWVFANGDTTGYGMHGDFLNGWPSYKNGTNVLQQALDQCNQDNGVGGVLSACPPFVPYIDSGAASACRPLNDQVNEDVGFGHPISSLPGDNVIWIGNSTIKPTKPDYNDSSIGYTDFKSVIPAGFTEVGCIAEAANGRALSGATFSSKNMTRGACVSWCADRGYPLAGVEYGQECYCDFAMRNGASNTTLLDSSKCKMTCANNTNENCGGSATLNLFNNPSLYPVAKIPAGWSSNGCMTEATNARALSGYSFASGSMTQDLCMQTCRSKGFNFAGIEYASECYCGNSFNTGSVAATDGCTMACSGNKLQTCGGGNRLTTFKWSNGTAAVSASASASASASSSASSSAAASSSAKASSTSSAASSSSSAAASSASVVAKVAAASSASSSSSSASASSVSSAAASSSSSKVVVASSASASASASTSTVAPAVAVSTTAASSSTSVASSTSTAAASSSTSKAASSSAAASSSSSVAASSTSSSAAAASSSAAPALAQQYIGCYTEASGGRHLNGSYYANTQTMTNEVCMNYCKSKGFAYAGTEYAQECFCGNYLNQSLLTADAKCSTPCRGNNAQKCGGGNLLSIYGTGLTNGVKYNSTSSSTGKRSFSAKFRLE</sequence>
<organism evidence="1 2">
    <name type="scientific">Kwoniella shandongensis</name>
    <dbReference type="NCBI Taxonomy" id="1734106"/>
    <lineage>
        <taxon>Eukaryota</taxon>
        <taxon>Fungi</taxon>
        <taxon>Dikarya</taxon>
        <taxon>Basidiomycota</taxon>
        <taxon>Agaricomycotina</taxon>
        <taxon>Tremellomycetes</taxon>
        <taxon>Tremellales</taxon>
        <taxon>Cryptococcaceae</taxon>
        <taxon>Kwoniella</taxon>
    </lineage>
</organism>
<accession>A0A5M6C6P4</accession>
<dbReference type="RefSeq" id="XP_031862073.1">
    <property type="nucleotide sequence ID" value="XM_032003660.1"/>
</dbReference>
<dbReference type="KEGG" id="ksn:43587786"/>
<reference evidence="1" key="1">
    <citation type="submission" date="2017-08" db="EMBL/GenBank/DDBJ databases">
        <authorList>
            <person name="Cuomo C."/>
            <person name="Billmyre B."/>
            <person name="Heitman J."/>
        </authorList>
    </citation>
    <scope>NUCLEOTIDE SEQUENCE</scope>
    <source>
        <strain evidence="1">CBS 12478</strain>
    </source>
</reference>
<dbReference type="InterPro" id="IPR002889">
    <property type="entry name" value="WSC_carb-bd"/>
</dbReference>